<dbReference type="SUPFAM" id="SSF46785">
    <property type="entry name" value="Winged helix' DNA-binding domain"/>
    <property type="match status" value="1"/>
</dbReference>
<protein>
    <submittedName>
        <fullName evidence="2">Transcriptional regulator PadR-like family protein</fullName>
    </submittedName>
</protein>
<evidence type="ECO:0000313" key="3">
    <source>
        <dbReference type="Proteomes" id="UP000192472"/>
    </source>
</evidence>
<evidence type="ECO:0000313" key="2">
    <source>
        <dbReference type="EMBL" id="SMD31749.1"/>
    </source>
</evidence>
<evidence type="ECO:0000259" key="1">
    <source>
        <dbReference type="Pfam" id="PF03551"/>
    </source>
</evidence>
<dbReference type="PANTHER" id="PTHR33169">
    <property type="entry name" value="PADR-FAMILY TRANSCRIPTIONAL REGULATOR"/>
    <property type="match status" value="1"/>
</dbReference>
<dbReference type="EMBL" id="FWYF01000001">
    <property type="protein sequence ID" value="SMD31749.1"/>
    <property type="molecule type" value="Genomic_DNA"/>
</dbReference>
<feature type="domain" description="Transcription regulator PadR N-terminal" evidence="1">
    <location>
        <begin position="15"/>
        <end position="90"/>
    </location>
</feature>
<dbReference type="PANTHER" id="PTHR33169:SF14">
    <property type="entry name" value="TRANSCRIPTIONAL REGULATOR RV3488"/>
    <property type="match status" value="1"/>
</dbReference>
<dbReference type="OrthoDB" id="982587at2"/>
<dbReference type="RefSeq" id="WP_084370448.1">
    <property type="nucleotide sequence ID" value="NZ_FWYF01000001.1"/>
</dbReference>
<reference evidence="2 3" key="1">
    <citation type="submission" date="2017-04" db="EMBL/GenBank/DDBJ databases">
        <authorList>
            <person name="Afonso C.L."/>
            <person name="Miller P.J."/>
            <person name="Scott M.A."/>
            <person name="Spackman E."/>
            <person name="Goraichik I."/>
            <person name="Dimitrov K.M."/>
            <person name="Suarez D.L."/>
            <person name="Swayne D.E."/>
        </authorList>
    </citation>
    <scope>NUCLEOTIDE SEQUENCE [LARGE SCALE GENOMIC DNA]</scope>
    <source>
        <strain evidence="2 3">DSM 26133</strain>
    </source>
</reference>
<gene>
    <name evidence="2" type="ORF">SAMN04488029_0085</name>
</gene>
<sequence>MKGSNLGEFQEVVLLSILILDDEAYGLKIQQELSSRLKRTLSRGALHTALTRLEEKGFITSHTGGATAERGGRRKRYYTLTNAGKEALKQARELRDEMWSLIPKLSLS</sequence>
<dbReference type="InterPro" id="IPR005149">
    <property type="entry name" value="Tscrpt_reg_PadR_N"/>
</dbReference>
<proteinExistence type="predicted"/>
<dbReference type="InterPro" id="IPR052509">
    <property type="entry name" value="Metal_resp_DNA-bind_regulator"/>
</dbReference>
<accession>A0A1W2G4Z0</accession>
<dbReference type="InterPro" id="IPR036388">
    <property type="entry name" value="WH-like_DNA-bd_sf"/>
</dbReference>
<dbReference type="AlphaFoldDB" id="A0A1W2G4Z0"/>
<organism evidence="2 3">
    <name type="scientific">Reichenbachiella faecimaris</name>
    <dbReference type="NCBI Taxonomy" id="692418"/>
    <lineage>
        <taxon>Bacteria</taxon>
        <taxon>Pseudomonadati</taxon>
        <taxon>Bacteroidota</taxon>
        <taxon>Cytophagia</taxon>
        <taxon>Cytophagales</taxon>
        <taxon>Reichenbachiellaceae</taxon>
        <taxon>Reichenbachiella</taxon>
    </lineage>
</organism>
<keyword evidence="3" id="KW-1185">Reference proteome</keyword>
<dbReference type="STRING" id="692418.SAMN04488029_0085"/>
<name>A0A1W2G4Z0_REIFA</name>
<dbReference type="Gene3D" id="1.10.10.10">
    <property type="entry name" value="Winged helix-like DNA-binding domain superfamily/Winged helix DNA-binding domain"/>
    <property type="match status" value="1"/>
</dbReference>
<dbReference type="Pfam" id="PF03551">
    <property type="entry name" value="PadR"/>
    <property type="match status" value="1"/>
</dbReference>
<dbReference type="InterPro" id="IPR036390">
    <property type="entry name" value="WH_DNA-bd_sf"/>
</dbReference>
<dbReference type="Proteomes" id="UP000192472">
    <property type="component" value="Unassembled WGS sequence"/>
</dbReference>